<dbReference type="CDD" id="cd00164">
    <property type="entry name" value="S1_like"/>
    <property type="match status" value="1"/>
</dbReference>
<organism evidence="8 9">
    <name type="scientific">Basidiobolus ranarum</name>
    <dbReference type="NCBI Taxonomy" id="34480"/>
    <lineage>
        <taxon>Eukaryota</taxon>
        <taxon>Fungi</taxon>
        <taxon>Fungi incertae sedis</taxon>
        <taxon>Zoopagomycota</taxon>
        <taxon>Entomophthoromycotina</taxon>
        <taxon>Basidiobolomycetes</taxon>
        <taxon>Basidiobolales</taxon>
        <taxon>Basidiobolaceae</taxon>
        <taxon>Basidiobolus</taxon>
    </lineage>
</organism>
<feature type="domain" description="S1 motif" evidence="7">
    <location>
        <begin position="336"/>
        <end position="409"/>
    </location>
</feature>
<feature type="domain" description="S1 motif" evidence="7">
    <location>
        <begin position="1223"/>
        <end position="1294"/>
    </location>
</feature>
<evidence type="ECO:0000256" key="1">
    <source>
        <dbReference type="ARBA" id="ARBA00004604"/>
    </source>
</evidence>
<dbReference type="PANTHER" id="PTHR23270">
    <property type="entry name" value="PROGRAMMED CELL DEATH PROTEIN 11 PRE-RRNA PROCESSING PROTEIN RRP5"/>
    <property type="match status" value="1"/>
</dbReference>
<keyword evidence="9" id="KW-1185">Reference proteome</keyword>
<proteinExistence type="predicted"/>
<comment type="caution">
    <text evidence="8">The sequence shown here is derived from an EMBL/GenBank/DDBJ whole genome shotgun (WGS) entry which is preliminary data.</text>
</comment>
<dbReference type="Pfam" id="PF23459">
    <property type="entry name" value="S1_RRP5"/>
    <property type="match status" value="3"/>
</dbReference>
<dbReference type="EMBL" id="JASJQH010000001">
    <property type="protein sequence ID" value="KAK9768908.1"/>
    <property type="molecule type" value="Genomic_DNA"/>
</dbReference>
<dbReference type="Pfam" id="PF24682">
    <property type="entry name" value="OB_RRP5"/>
    <property type="match status" value="1"/>
</dbReference>
<dbReference type="Proteomes" id="UP001479436">
    <property type="component" value="Unassembled WGS sequence"/>
</dbReference>
<dbReference type="PANTHER" id="PTHR23270:SF10">
    <property type="entry name" value="PROTEIN RRP5 HOMOLOG"/>
    <property type="match status" value="1"/>
</dbReference>
<accession>A0ABR2X587</accession>
<dbReference type="SMART" id="SM00316">
    <property type="entry name" value="S1"/>
    <property type="match status" value="15"/>
</dbReference>
<feature type="domain" description="S1 motif" evidence="7">
    <location>
        <begin position="528"/>
        <end position="597"/>
    </location>
</feature>
<dbReference type="InterPro" id="IPR008847">
    <property type="entry name" value="Suf"/>
</dbReference>
<dbReference type="InterPro" id="IPR003107">
    <property type="entry name" value="HAT"/>
</dbReference>
<dbReference type="SUPFAM" id="SSF48452">
    <property type="entry name" value="TPR-like"/>
    <property type="match status" value="1"/>
</dbReference>
<comment type="subcellular location">
    <subcellularLocation>
        <location evidence="1">Nucleus</location>
        <location evidence="1">Nucleolus</location>
    </subcellularLocation>
</comment>
<dbReference type="InterPro" id="IPR048058">
    <property type="entry name" value="Rrp5_S1_rpt_hs11_sc8"/>
</dbReference>
<feature type="compositionally biased region" description="Basic residues" evidence="6">
    <location>
        <begin position="90"/>
        <end position="102"/>
    </location>
</feature>
<evidence type="ECO:0000256" key="3">
    <source>
        <dbReference type="ARBA" id="ARBA00022737"/>
    </source>
</evidence>
<name>A0ABR2X587_9FUNG</name>
<feature type="region of interest" description="Disordered" evidence="6">
    <location>
        <begin position="79"/>
        <end position="117"/>
    </location>
</feature>
<dbReference type="Gene3D" id="2.40.50.140">
    <property type="entry name" value="Nucleic acid-binding proteins"/>
    <property type="match status" value="13"/>
</dbReference>
<feature type="domain" description="S1 motif" evidence="7">
    <location>
        <begin position="617"/>
        <end position="686"/>
    </location>
</feature>
<keyword evidence="3" id="KW-0677">Repeat</keyword>
<evidence type="ECO:0000313" key="9">
    <source>
        <dbReference type="Proteomes" id="UP001479436"/>
    </source>
</evidence>
<dbReference type="InterPro" id="IPR011990">
    <property type="entry name" value="TPR-like_helical_dom_sf"/>
</dbReference>
<dbReference type="InterPro" id="IPR019734">
    <property type="entry name" value="TPR_rpt"/>
</dbReference>
<dbReference type="InterPro" id="IPR048059">
    <property type="entry name" value="Rrp5_S1_rpt_hs1_sc1"/>
</dbReference>
<dbReference type="CDD" id="cd05708">
    <property type="entry name" value="S1_Rrp5_repeat_sc12"/>
    <property type="match status" value="1"/>
</dbReference>
<dbReference type="PROSITE" id="PS50126">
    <property type="entry name" value="S1"/>
    <property type="match status" value="14"/>
</dbReference>
<dbReference type="InterPro" id="IPR057300">
    <property type="entry name" value="OB_Rrp5"/>
</dbReference>
<protein>
    <submittedName>
        <fullName evidence="8">rRNA biogenesis protein rrp5</fullName>
    </submittedName>
</protein>
<dbReference type="Pfam" id="PF05843">
    <property type="entry name" value="Suf"/>
    <property type="match status" value="1"/>
</dbReference>
<evidence type="ECO:0000313" key="8">
    <source>
        <dbReference type="EMBL" id="KAK9768908.1"/>
    </source>
</evidence>
<dbReference type="SUPFAM" id="SSF50249">
    <property type="entry name" value="Nucleic acid-binding proteins"/>
    <property type="match status" value="12"/>
</dbReference>
<keyword evidence="4" id="KW-0539">Nucleus</keyword>
<evidence type="ECO:0000256" key="4">
    <source>
        <dbReference type="ARBA" id="ARBA00023242"/>
    </source>
</evidence>
<feature type="domain" description="S1 motif" evidence="7">
    <location>
        <begin position="244"/>
        <end position="314"/>
    </location>
</feature>
<evidence type="ECO:0000256" key="5">
    <source>
        <dbReference type="PROSITE-ProRule" id="PRU00339"/>
    </source>
</evidence>
<evidence type="ECO:0000256" key="2">
    <source>
        <dbReference type="ARBA" id="ARBA00022552"/>
    </source>
</evidence>
<feature type="domain" description="S1 motif" evidence="7">
    <location>
        <begin position="130"/>
        <end position="228"/>
    </location>
</feature>
<feature type="region of interest" description="Disordered" evidence="6">
    <location>
        <begin position="1"/>
        <end position="61"/>
    </location>
</feature>
<feature type="domain" description="S1 motif" evidence="7">
    <location>
        <begin position="910"/>
        <end position="972"/>
    </location>
</feature>
<reference evidence="8 9" key="1">
    <citation type="submission" date="2023-04" db="EMBL/GenBank/DDBJ databases">
        <title>Genome of Basidiobolus ranarum AG-B5.</title>
        <authorList>
            <person name="Stajich J.E."/>
            <person name="Carter-House D."/>
            <person name="Gryganskyi A."/>
        </authorList>
    </citation>
    <scope>NUCLEOTIDE SEQUENCE [LARGE SCALE GENOMIC DNA]</scope>
    <source>
        <strain evidence="8 9">AG-B5</strain>
    </source>
</reference>
<evidence type="ECO:0000259" key="7">
    <source>
        <dbReference type="PROSITE" id="PS50126"/>
    </source>
</evidence>
<keyword evidence="5" id="KW-0802">TPR repeat</keyword>
<feature type="repeat" description="TPR" evidence="5">
    <location>
        <begin position="1836"/>
        <end position="1869"/>
    </location>
</feature>
<feature type="compositionally biased region" description="Basic and acidic residues" evidence="6">
    <location>
        <begin position="17"/>
        <end position="40"/>
    </location>
</feature>
<dbReference type="InterPro" id="IPR057302">
    <property type="entry name" value="Rrp5_S1"/>
</dbReference>
<dbReference type="InterPro" id="IPR045209">
    <property type="entry name" value="Rrp5"/>
</dbReference>
<feature type="compositionally biased region" description="Acidic residues" evidence="6">
    <location>
        <begin position="1567"/>
        <end position="1599"/>
    </location>
</feature>
<dbReference type="CDD" id="cd05697">
    <property type="entry name" value="S1_Rrp5_repeat_hs5"/>
    <property type="match status" value="1"/>
</dbReference>
<dbReference type="InterPro" id="IPR057301">
    <property type="entry name" value="Rrp5_OB_4th"/>
</dbReference>
<feature type="domain" description="S1 motif" evidence="7">
    <location>
        <begin position="708"/>
        <end position="781"/>
    </location>
</feature>
<feature type="domain" description="S1 motif" evidence="7">
    <location>
        <begin position="435"/>
        <end position="511"/>
    </location>
</feature>
<dbReference type="CDD" id="cd05702">
    <property type="entry name" value="S1_Rrp5_repeat_hs11_sc8"/>
    <property type="match status" value="1"/>
</dbReference>
<sequence length="1978" mass="219125">MANPKRQRNESTSVGKPDSKDQKKDKKKSEKVHKTSDADSSKAAVSAIEDFPRGGSTGLTPLEYKDISRQVNQDILFADTAAGLEEPPTKKAKSSKKSKKQKSSTSTNEEEKEEKPKRIESLNFKRLATGTLMMGVVTQINELDIAVSLPNHLIGFVSITEVSDAISKAVEAAARAEEDSDDEGSDPVLPSLNELFKIGQYVNCAVTKLEGSSDKSASAKKRIELSLNPSTVNAGIMKDDLCEGMLLSVSIQSVEDHGYLLSMGVDGVTGFLHKNDAASYIKENGDQPLSVGQVLLCGIKSVPENNRTINMTLDQQVLVKATPAHTLSNMSSLVPATLINGMITAINPNGLTCKFMGFYDGTVDFNHIGFIVESEDDISKAFEVGQKIRARILYMSLGVNEKVIGLSLAPQILSLSQPKITGFDFKDNGKMIPIGTIFEKVTVRRVDSGVGILCEIDGVEGVVGHTHISRLSDSHVASLSGHSGKYKIGSKHPARVVGYDSLDCVLQLSMQKSILDEKYLNIDDIKVGEVIKGKIHKLINNGILIEFSSTINGFVPSMHMSDIKLLHPEKKFKAGDKVKCRVLHTDAAQKKVILTLKKSLVSSTLPIFKSYHDATPGATTHGVITSVKPTGCIVTFFDNVKGFAPLPELSDSFIKDPTSYFNIGQVTKCRVLTVDPEREQLRVSFKSGTTSEATKVTHNTDLGVISLGEVVSGKVTSLLEDAIHLILEPSNIRATLPVSHLSDHLGTILKTIVGSIKVGDTLNDLVVFAKNEQKSVAMVSKKPLLVKAAKANQLPKSIEDVSVGSIVPGYVRSVTDFGVFVGFLGDFGGVSFKNNISDQFVASPADHFTPQQTVLCNVTSVNVEEGKIELSLKPSQTPVDKTSYAKNSDFIEEYFEELNEGHTEQYSHPGEYVQGKVQQMLPYGWIVELEHGMSGFVTNEQTKDVSAKVGDEIVGKILDVNPEKKIYDLTLKSEHVSASDKAKVAGDKKKKSGASTIIKKLETASKSNSQIDCVVELVKEDYLVLSLPNNGNFIAFASTKSYNYRAKPFIRYKPGQSLKAVISKIIKGTHQRVLMTISQEVVTKQAKGVFARLAKDPFDKTVESFDDYQPGRITKGQVASIKEMQVNINLAANIKGRVHISEVYDQFDDIKDKAQIFKNLKPGSIIDVKVIGYHDAKSHKYLPITHRTSAAKTVVELTIKPSEMGVQNELAVDRPQLEELTVGTQLTGFVQKAQDDGLWVYVSPNMRGRVLPIYASNDLDVVQNISKHFTTGMAVRCNILDINTEKYILDLALISESSTAVHTFEDVKVGSTIVGRVANVKPTGLNIQISKNVYGRVGMTDIYDTYVSEPAKDFKKDKYVKCFVLDVDVHNHQIDLSLRPSCFDNSIKVVDQKIQDVQEIEVNSIVRGYVKNINDNGCFVSLNRNLAGRVKISEISDAFVKDWKTEVKIGQLVTARVLAVDTASKRIELSLKKSQVDPNVAPLLTFADIQEGDKIKGSIKRVETYGVFIRIENSNISGLCHISEVSETKVSDLNKLYSVGDRVKAAILKVDTENKKVSFGLKATYFNDDDMESDSSDEEPQESMDVDEDEEVSDSEDEAGQSLLDIEAESSEDEDEDVEENESEEDEESEEEDEAEDDDDNESEEEGDAMEVDSALPTSGFKWDETEETKEEMNLSDSDNSEDSDDESQKKKKKKSQKSETVDVTADLAQSAPTVAADYERLLLGSPNSSYLWINYMAFQLQLSEIQKAREIGERAIKAINFREEQERMNVWVALMNLENKFGSEESMEQVFQRAVQVCEPKKIYLQLVQIYERSDKMDLAEQLYKTTTKKFGASSKVWTNFGLFYLKQGKVDLARELLQRSLKSLAKRKHIKTITKFAQLEFKYGEPERGRTIFEGIMSNYPKRVDLWSIYLDMETRVGDQAIIRRLFQRVTSLKLSSKKMKFFFKKWLAYEKKFGDSKSEMEVKQRALAYIESISS</sequence>
<dbReference type="SMART" id="SM00386">
    <property type="entry name" value="HAT"/>
    <property type="match status" value="7"/>
</dbReference>
<evidence type="ECO:0000256" key="6">
    <source>
        <dbReference type="SAM" id="MobiDB-lite"/>
    </source>
</evidence>
<dbReference type="InterPro" id="IPR003029">
    <property type="entry name" value="S1_domain"/>
</dbReference>
<keyword evidence="2" id="KW-0698">rRNA processing</keyword>
<dbReference type="Pfam" id="PF24685">
    <property type="entry name" value="OB_RRP5_4th"/>
    <property type="match status" value="1"/>
</dbReference>
<feature type="domain" description="S1 motif" evidence="7">
    <location>
        <begin position="804"/>
        <end position="873"/>
    </location>
</feature>
<dbReference type="InterPro" id="IPR012340">
    <property type="entry name" value="NA-bd_OB-fold"/>
</dbReference>
<feature type="domain" description="S1 motif" evidence="7">
    <location>
        <begin position="1310"/>
        <end position="1379"/>
    </location>
</feature>
<feature type="compositionally biased region" description="Acidic residues" evidence="6">
    <location>
        <begin position="1606"/>
        <end position="1651"/>
    </location>
</feature>
<dbReference type="PROSITE" id="PS50005">
    <property type="entry name" value="TPR"/>
    <property type="match status" value="1"/>
</dbReference>
<dbReference type="CDD" id="cd05693">
    <property type="entry name" value="S1_Rrp5_repeat_hs1_sc1"/>
    <property type="match status" value="1"/>
</dbReference>
<gene>
    <name evidence="8" type="primary">RRP5</name>
    <name evidence="8" type="ORF">K7432_000035</name>
</gene>
<dbReference type="Gene3D" id="1.25.40.10">
    <property type="entry name" value="Tetratricopeptide repeat domain"/>
    <property type="match status" value="1"/>
</dbReference>
<feature type="domain" description="S1 motif" evidence="7">
    <location>
        <begin position="1111"/>
        <end position="1187"/>
    </location>
</feature>
<feature type="domain" description="S1 motif" evidence="7">
    <location>
        <begin position="1492"/>
        <end position="1562"/>
    </location>
</feature>
<feature type="region of interest" description="Disordered" evidence="6">
    <location>
        <begin position="1567"/>
        <end position="1705"/>
    </location>
</feature>
<feature type="domain" description="S1 motif" evidence="7">
    <location>
        <begin position="1403"/>
        <end position="1472"/>
    </location>
</feature>
<dbReference type="Pfam" id="PF00575">
    <property type="entry name" value="S1"/>
    <property type="match status" value="4"/>
</dbReference>